<dbReference type="SUPFAM" id="SSF52402">
    <property type="entry name" value="Adenine nucleotide alpha hydrolases-like"/>
    <property type="match status" value="1"/>
</dbReference>
<dbReference type="PATRIC" id="fig|2162.9.peg.1785"/>
<reference evidence="3 6" key="1">
    <citation type="submission" date="2013-12" db="EMBL/GenBank/DDBJ databases">
        <title>The complete genome sequence of Methanobacterium sp. BRM9.</title>
        <authorList>
            <consortium name="Pastoral Greenhouse Gas Research Consortium"/>
            <person name="Kelly W.J."/>
            <person name="Leahy S.C."/>
            <person name="Perry R."/>
            <person name="Li D."/>
            <person name="Altermann E."/>
            <person name="Lambie S.C."/>
            <person name="Attwood G.T."/>
        </authorList>
    </citation>
    <scope>NUCLEOTIDE SEQUENCE [LARGE SCALE GENOMIC DNA]</scope>
    <source>
        <strain evidence="3 6">BRM9</strain>
    </source>
</reference>
<comment type="similarity">
    <text evidence="1">Belongs to the universal stress protein A family.</text>
</comment>
<dbReference type="InterPro" id="IPR006015">
    <property type="entry name" value="Universal_stress_UspA"/>
</dbReference>
<feature type="domain" description="UspA" evidence="2">
    <location>
        <begin position="1"/>
        <end position="131"/>
    </location>
</feature>
<dbReference type="PANTHER" id="PTHR46268:SF6">
    <property type="entry name" value="UNIVERSAL STRESS PROTEIN UP12"/>
    <property type="match status" value="1"/>
</dbReference>
<dbReference type="OrthoDB" id="105697at2157"/>
<dbReference type="EMBL" id="JADIIL010000038">
    <property type="protein sequence ID" value="MBF4476036.1"/>
    <property type="molecule type" value="Genomic_DNA"/>
</dbReference>
<protein>
    <submittedName>
        <fullName evidence="3 5">Universal stress protein</fullName>
    </submittedName>
    <submittedName>
        <fullName evidence="4">UspA domain-containing protein</fullName>
    </submittedName>
</protein>
<dbReference type="CDD" id="cd00293">
    <property type="entry name" value="USP-like"/>
    <property type="match status" value="1"/>
</dbReference>
<dbReference type="Gene3D" id="3.40.50.620">
    <property type="entry name" value="HUPs"/>
    <property type="match status" value="1"/>
</dbReference>
<dbReference type="InterPro" id="IPR014729">
    <property type="entry name" value="Rossmann-like_a/b/a_fold"/>
</dbReference>
<dbReference type="PRINTS" id="PR01438">
    <property type="entry name" value="UNVRSLSTRESS"/>
</dbReference>
<proteinExistence type="inferred from homology"/>
<dbReference type="Pfam" id="PF00582">
    <property type="entry name" value="Usp"/>
    <property type="match status" value="1"/>
</dbReference>
<organism evidence="4">
    <name type="scientific">Methanobacterium formicicum</name>
    <dbReference type="NCBI Taxonomy" id="2162"/>
    <lineage>
        <taxon>Archaea</taxon>
        <taxon>Methanobacteriati</taxon>
        <taxon>Methanobacteriota</taxon>
        <taxon>Methanomada group</taxon>
        <taxon>Methanobacteria</taxon>
        <taxon>Methanobacteriales</taxon>
        <taxon>Methanobacteriaceae</taxon>
        <taxon>Methanobacterium</taxon>
    </lineage>
</organism>
<dbReference type="Proteomes" id="UP000606900">
    <property type="component" value="Unassembled WGS sequence"/>
</dbReference>
<reference evidence="4" key="2">
    <citation type="submission" date="2014-08" db="EMBL/GenBank/DDBJ databases">
        <authorList>
            <person name="Wibberg D."/>
        </authorList>
    </citation>
    <scope>NUCLEOTIDE SEQUENCE</scope>
</reference>
<dbReference type="InterPro" id="IPR006016">
    <property type="entry name" value="UspA"/>
</dbReference>
<dbReference type="STRING" id="2162.BRM9_1085"/>
<evidence type="ECO:0000256" key="1">
    <source>
        <dbReference type="ARBA" id="ARBA00008791"/>
    </source>
</evidence>
<evidence type="ECO:0000313" key="3">
    <source>
        <dbReference type="EMBL" id="AIS31901.1"/>
    </source>
</evidence>
<name>A0A090I4E5_METFO</name>
<gene>
    <name evidence="3" type="primary">uspA2</name>
    <name evidence="3" type="ORF">BRM9_1085</name>
    <name evidence="4" type="ORF">DSM1535_1739</name>
    <name evidence="5" type="ORF">ISP06_11295</name>
</gene>
<dbReference type="Proteomes" id="UP000029661">
    <property type="component" value="Chromosome"/>
</dbReference>
<dbReference type="KEGG" id="mfi:DSM1535_1739"/>
<dbReference type="KEGG" id="mfc:BRM9_1085"/>
<dbReference type="EMBL" id="LN515531">
    <property type="protein sequence ID" value="CEA14064.1"/>
    <property type="molecule type" value="Genomic_DNA"/>
</dbReference>
<evidence type="ECO:0000259" key="2">
    <source>
        <dbReference type="Pfam" id="PF00582"/>
    </source>
</evidence>
<dbReference type="AlphaFoldDB" id="A0A090I4E5"/>
<evidence type="ECO:0000313" key="5">
    <source>
        <dbReference type="EMBL" id="MBF4476036.1"/>
    </source>
</evidence>
<dbReference type="EMBL" id="CP006933">
    <property type="protein sequence ID" value="AIS31901.1"/>
    <property type="molecule type" value="Genomic_DNA"/>
</dbReference>
<accession>A0A090I4E5</accession>
<evidence type="ECO:0000313" key="6">
    <source>
        <dbReference type="Proteomes" id="UP000029661"/>
    </source>
</evidence>
<sequence length="133" mass="14374">MFNTIMVPTDGSEYSQKAEDTALALAKKLDSTVVAVHIIDEKLIYPYEVLEEEGKSILHKVQEKGEEIGVKVDEILIVGSPTNDMAKITEKAGADLVVMSTHGKTGLERLIMGSVAESALKKIPVPVLLVKKG</sequence>
<dbReference type="PANTHER" id="PTHR46268">
    <property type="entry name" value="STRESS RESPONSE PROTEIN NHAX"/>
    <property type="match status" value="1"/>
</dbReference>
<evidence type="ECO:0000313" key="4">
    <source>
        <dbReference type="EMBL" id="CEA14064.1"/>
    </source>
</evidence>
<reference evidence="5" key="3">
    <citation type="submission" date="2020-10" db="EMBL/GenBank/DDBJ databases">
        <title>Dehalococcoides mccartyi of a TCE/Cr reducing biochatode.</title>
        <authorList>
            <person name="Matturro B."/>
        </authorList>
    </citation>
    <scope>NUCLEOTIDE SEQUENCE</scope>
    <source>
        <strain evidence="5">Bin2</strain>
    </source>
</reference>